<name>A0ABS2AF61_9ACTN</name>
<evidence type="ECO:0000313" key="9">
    <source>
        <dbReference type="EMBL" id="MBM2618467.1"/>
    </source>
</evidence>
<keyword evidence="2" id="KW-0479">Metal-binding</keyword>
<evidence type="ECO:0000256" key="4">
    <source>
        <dbReference type="ARBA" id="ARBA00022833"/>
    </source>
</evidence>
<evidence type="ECO:0000313" key="10">
    <source>
        <dbReference type="Proteomes" id="UP000632138"/>
    </source>
</evidence>
<dbReference type="EMBL" id="JAENHP010000007">
    <property type="protein sequence ID" value="MBM2618467.1"/>
    <property type="molecule type" value="Genomic_DNA"/>
</dbReference>
<feature type="transmembrane region" description="Helical" evidence="7">
    <location>
        <begin position="6"/>
        <end position="23"/>
    </location>
</feature>
<protein>
    <submittedName>
        <fullName evidence="9">M56 family metallopeptidase</fullName>
    </submittedName>
</protein>
<keyword evidence="4 6" id="KW-0862">Zinc</keyword>
<reference evidence="9 10" key="1">
    <citation type="submission" date="2021-01" db="EMBL/GenBank/DDBJ databases">
        <title>Actinoplanes sp. nov. LDG1-06 isolated from lichen.</title>
        <authorList>
            <person name="Saeng-In P."/>
            <person name="Phongsopitanun W."/>
            <person name="Kanchanasin P."/>
            <person name="Yuki M."/>
            <person name="Kudo T."/>
            <person name="Ohkuma M."/>
            <person name="Tanasupawat S."/>
        </authorList>
    </citation>
    <scope>NUCLEOTIDE SEQUENCE [LARGE SCALE GENOMIC DNA]</scope>
    <source>
        <strain evidence="9 10">LDG1-06</strain>
    </source>
</reference>
<comment type="caution">
    <text evidence="9">The sequence shown here is derived from an EMBL/GenBank/DDBJ whole genome shotgun (WGS) entry which is preliminary data.</text>
</comment>
<keyword evidence="5 6" id="KW-0482">Metalloprotease</keyword>
<comment type="cofactor">
    <cofactor evidence="6">
        <name>Zn(2+)</name>
        <dbReference type="ChEBI" id="CHEBI:29105"/>
    </cofactor>
    <text evidence="6">Binds 1 zinc ion per subunit.</text>
</comment>
<dbReference type="RefSeq" id="WP_203378471.1">
    <property type="nucleotide sequence ID" value="NZ_JAENHP010000007.1"/>
</dbReference>
<keyword evidence="3 6" id="KW-0378">Hydrolase</keyword>
<dbReference type="Gene3D" id="3.30.2010.10">
    <property type="entry name" value="Metalloproteases ('zincins'), catalytic domain"/>
    <property type="match status" value="1"/>
</dbReference>
<dbReference type="Proteomes" id="UP000632138">
    <property type="component" value="Unassembled WGS sequence"/>
</dbReference>
<evidence type="ECO:0000256" key="5">
    <source>
        <dbReference type="ARBA" id="ARBA00023049"/>
    </source>
</evidence>
<evidence type="ECO:0000256" key="1">
    <source>
        <dbReference type="ARBA" id="ARBA00022670"/>
    </source>
</evidence>
<dbReference type="PANTHER" id="PTHR34978">
    <property type="entry name" value="POSSIBLE SENSOR-TRANSDUCER PROTEIN BLAR"/>
    <property type="match status" value="1"/>
</dbReference>
<accession>A0ABS2AF61</accession>
<keyword evidence="7" id="KW-0472">Membrane</keyword>
<keyword evidence="1 6" id="KW-0645">Protease</keyword>
<keyword evidence="7" id="KW-1133">Transmembrane helix</keyword>
<dbReference type="CDD" id="cd07326">
    <property type="entry name" value="M56_BlaR1_MecR1_like"/>
    <property type="match status" value="1"/>
</dbReference>
<keyword evidence="10" id="KW-1185">Reference proteome</keyword>
<feature type="transmembrane region" description="Helical" evidence="7">
    <location>
        <begin position="85"/>
        <end position="106"/>
    </location>
</feature>
<proteinExistence type="inferred from homology"/>
<dbReference type="InterPro" id="IPR052173">
    <property type="entry name" value="Beta-lactam_resp_regulator"/>
</dbReference>
<keyword evidence="7" id="KW-0812">Transmembrane</keyword>
<dbReference type="InterPro" id="IPR001915">
    <property type="entry name" value="Peptidase_M48"/>
</dbReference>
<comment type="similarity">
    <text evidence="6">Belongs to the peptidase M48 family.</text>
</comment>
<evidence type="ECO:0000256" key="7">
    <source>
        <dbReference type="SAM" id="Phobius"/>
    </source>
</evidence>
<dbReference type="Pfam" id="PF01435">
    <property type="entry name" value="Peptidase_M48"/>
    <property type="match status" value="1"/>
</dbReference>
<feature type="transmembrane region" description="Helical" evidence="7">
    <location>
        <begin position="35"/>
        <end position="56"/>
    </location>
</feature>
<evidence type="ECO:0000256" key="2">
    <source>
        <dbReference type="ARBA" id="ARBA00022723"/>
    </source>
</evidence>
<evidence type="ECO:0000259" key="8">
    <source>
        <dbReference type="Pfam" id="PF01435"/>
    </source>
</evidence>
<dbReference type="PANTHER" id="PTHR34978:SF3">
    <property type="entry name" value="SLR0241 PROTEIN"/>
    <property type="match status" value="1"/>
</dbReference>
<organism evidence="9 10">
    <name type="scientific">Paractinoplanes ovalisporus</name>
    <dbReference type="NCBI Taxonomy" id="2810368"/>
    <lineage>
        <taxon>Bacteria</taxon>
        <taxon>Bacillati</taxon>
        <taxon>Actinomycetota</taxon>
        <taxon>Actinomycetes</taxon>
        <taxon>Micromonosporales</taxon>
        <taxon>Micromonosporaceae</taxon>
        <taxon>Paractinoplanes</taxon>
    </lineage>
</organism>
<feature type="domain" description="Peptidase M48" evidence="8">
    <location>
        <begin position="115"/>
        <end position="180"/>
    </location>
</feature>
<sequence length="309" mass="33057">MFDHFVVSVVVCPVLVALAVRWLSDRLRPEQAVTVLVISIVTAAAAGLVSLGAFAVKAVAELHPVAVRLGFSDAVVRADTEREPWVSALSAVLLVAALAGMARVWWQHRRELVVAAEFRGLPVDADRVTMIDDVRAEAFAVPGAPGRVVVTTGMRSALTDQQYGALLAHERAHLDSRHHHLVLFARLAAAANPVFRWLTRRIEYLVERAADERAAEQVGDRRVVARAIGAAALRASDTRLGLSMAPAGWDLRSAGVVPRRVASLLAPPYAARLLALIVLPLAVAAGSVVWTGECVADLGELLYAAGLLH</sequence>
<gene>
    <name evidence="9" type="ORF">JIG36_23200</name>
</gene>
<evidence type="ECO:0000256" key="3">
    <source>
        <dbReference type="ARBA" id="ARBA00022801"/>
    </source>
</evidence>
<feature type="transmembrane region" description="Helical" evidence="7">
    <location>
        <begin position="269"/>
        <end position="290"/>
    </location>
</feature>
<evidence type="ECO:0000256" key="6">
    <source>
        <dbReference type="RuleBase" id="RU003983"/>
    </source>
</evidence>